<dbReference type="GO" id="GO:0000049">
    <property type="term" value="F:tRNA binding"/>
    <property type="evidence" value="ECO:0007669"/>
    <property type="project" value="UniProtKB-UniRule"/>
</dbReference>
<feature type="compositionally biased region" description="Basic residues" evidence="9">
    <location>
        <begin position="638"/>
        <end position="648"/>
    </location>
</feature>
<comment type="similarity">
    <text evidence="1 8">Belongs to the WD repeat EIF2A family.</text>
</comment>
<dbReference type="Pfam" id="PF08662">
    <property type="entry name" value="eIF2A"/>
    <property type="match status" value="1"/>
</dbReference>
<dbReference type="PIRSF" id="PIRSF017222">
    <property type="entry name" value="eIF2A"/>
    <property type="match status" value="1"/>
</dbReference>
<evidence type="ECO:0000313" key="11">
    <source>
        <dbReference type="EMBL" id="KAB8293069.1"/>
    </source>
</evidence>
<feature type="compositionally biased region" description="Polar residues" evidence="9">
    <location>
        <begin position="455"/>
        <end position="468"/>
    </location>
</feature>
<dbReference type="GO" id="GO:0006417">
    <property type="term" value="P:regulation of translation"/>
    <property type="evidence" value="ECO:0007669"/>
    <property type="project" value="UniProtKB-KW"/>
</dbReference>
<dbReference type="InterPro" id="IPR011387">
    <property type="entry name" value="TIF2A"/>
</dbReference>
<keyword evidence="6 8" id="KW-0810">Translation regulation</keyword>
<evidence type="ECO:0000256" key="1">
    <source>
        <dbReference type="ARBA" id="ARBA00009573"/>
    </source>
</evidence>
<keyword evidence="7 8" id="KW-0648">Protein biosynthesis</keyword>
<dbReference type="InterPro" id="IPR015943">
    <property type="entry name" value="WD40/YVTN_repeat-like_dom_sf"/>
</dbReference>
<dbReference type="GO" id="GO:0003743">
    <property type="term" value="F:translation initiation factor activity"/>
    <property type="evidence" value="ECO:0007669"/>
    <property type="project" value="UniProtKB-UniRule"/>
</dbReference>
<organism evidence="11 12">
    <name type="scientific">Monilinia laxa</name>
    <name type="common">Brown rot fungus</name>
    <name type="synonym">Sclerotinia laxa</name>
    <dbReference type="NCBI Taxonomy" id="61186"/>
    <lineage>
        <taxon>Eukaryota</taxon>
        <taxon>Fungi</taxon>
        <taxon>Dikarya</taxon>
        <taxon>Ascomycota</taxon>
        <taxon>Pezizomycotina</taxon>
        <taxon>Leotiomycetes</taxon>
        <taxon>Helotiales</taxon>
        <taxon>Sclerotiniaceae</taxon>
        <taxon>Monilinia</taxon>
    </lineage>
</organism>
<accession>A0A5N6JVY6</accession>
<evidence type="ECO:0000256" key="8">
    <source>
        <dbReference type="PIRNR" id="PIRNR017222"/>
    </source>
</evidence>
<gene>
    <name evidence="11" type="ORF">EYC80_007429</name>
</gene>
<protein>
    <recommendedName>
        <fullName evidence="2 8">Eukaryotic translation initiation factor 2A</fullName>
        <shortName evidence="8">eIF-2A</shortName>
    </recommendedName>
</protein>
<dbReference type="OrthoDB" id="2194683at2759"/>
<dbReference type="GO" id="GO:0022627">
    <property type="term" value="C:cytosolic small ribosomal subunit"/>
    <property type="evidence" value="ECO:0007669"/>
    <property type="project" value="TreeGrafter"/>
</dbReference>
<sequence length="688" mass="75740">MFVNQVTKFIYRLAQCSPWQFRHSFAYRTLKGIGILDAAPVYQPLPGFKRPEGNSRCCTYSPCGQYFAWASNDGVNVVKSSDGHVITILPTPNVYELGFSPRGTYIITWERPSKDENGDAVKNLKIWRTVEDVPDGTEKEVVGRFVQKSQTGWNLQYTFDEKYCARNVTNEVQFYESGDLRTVWNKLRVEGVADFAISPGNNYSVAVFVPERKGQPSAVKVFNVPQFNAPVSQKTFFKGDKVQLKWNQLGTTLIVLAQTDVDKSNKSYYGETTLYVLSANGGFDSRITLDKEGPIHDVSWSPNSKEFGVIYGYMPAKTTIFNQRAVATHTFQLGPRNTILFSPTGRFVLVAGFGNLAGQMDIYDLEKDYKKICGIMYNEDMVELYHVTWRPQRPESFPAGDFLNPIPQPHPSAVAYLGTVKTPSKPAGAYRPPGARGQATPSHFKREDEGGSAHFVSNGTSMVNTNGFGRSRRQVPGADLSENSVPGASVPGADDENLSKAALKNKKKREAKKLKDAEAKASGLGAGTPDAPRGPGGDRSPDRRDRQRSRSKSNNNIRSPSQHRTHGNGGPHNLHQHPHPHQNQRQNGGAFPNGGSAAHGGIKNLSINSSQKPHTPTQQFSTPELSVTSPGGDGSPSAKKKRGLQKKIRAIEDLEMRRAGGEKLEDTQVKKIATKSAVQAELDALDRE</sequence>
<evidence type="ECO:0000256" key="3">
    <source>
        <dbReference type="ARBA" id="ARBA00022540"/>
    </source>
</evidence>
<evidence type="ECO:0000256" key="4">
    <source>
        <dbReference type="ARBA" id="ARBA00022574"/>
    </source>
</evidence>
<dbReference type="PANTHER" id="PTHR13227">
    <property type="entry name" value="EUKARYOTIC TRANSLATION INITIATION FACTOR 2A"/>
    <property type="match status" value="1"/>
</dbReference>
<proteinExistence type="inferred from homology"/>
<feature type="compositionally biased region" description="Basic residues" evidence="9">
    <location>
        <begin position="503"/>
        <end position="512"/>
    </location>
</feature>
<dbReference type="AlphaFoldDB" id="A0A5N6JVY6"/>
<dbReference type="Gene3D" id="2.130.10.10">
    <property type="entry name" value="YVTN repeat-like/Quinoprotein amine dehydrogenase"/>
    <property type="match status" value="1"/>
</dbReference>
<dbReference type="SUPFAM" id="SSF82171">
    <property type="entry name" value="DPP6 N-terminal domain-like"/>
    <property type="match status" value="1"/>
</dbReference>
<dbReference type="InterPro" id="IPR013979">
    <property type="entry name" value="TIF_beta_prop-like"/>
</dbReference>
<dbReference type="GO" id="GO:0003729">
    <property type="term" value="F:mRNA binding"/>
    <property type="evidence" value="ECO:0007669"/>
    <property type="project" value="TreeGrafter"/>
</dbReference>
<dbReference type="PANTHER" id="PTHR13227:SF0">
    <property type="entry name" value="EUKARYOTIC TRANSLATION INITIATION FACTOR 2A"/>
    <property type="match status" value="1"/>
</dbReference>
<feature type="compositionally biased region" description="Polar residues" evidence="9">
    <location>
        <begin position="605"/>
        <end position="629"/>
    </location>
</feature>
<keyword evidence="4" id="KW-0853">WD repeat</keyword>
<keyword evidence="3 8" id="KW-0396">Initiation factor</keyword>
<dbReference type="EMBL" id="VIGI01000012">
    <property type="protein sequence ID" value="KAB8293069.1"/>
    <property type="molecule type" value="Genomic_DNA"/>
</dbReference>
<evidence type="ECO:0000313" key="12">
    <source>
        <dbReference type="Proteomes" id="UP000326757"/>
    </source>
</evidence>
<feature type="region of interest" description="Disordered" evidence="9">
    <location>
        <begin position="424"/>
        <end position="652"/>
    </location>
</feature>
<keyword evidence="5" id="KW-0677">Repeat</keyword>
<dbReference type="FunFam" id="2.130.10.10:FF:001355">
    <property type="entry name" value="Eukaryotic translation initiation factor 2A"/>
    <property type="match status" value="1"/>
</dbReference>
<comment type="function">
    <text evidence="8">Functions in the early steps of protein synthesis of a small number of specific mRNAs. Acts by directing the binding of methionyl-tRNAi to 40S ribosomal subunits. In contrast to the eIF-2 complex, it binds methionyl-tRNAi to 40S subunits in a codon-dependent manner, whereas the eIF-2 complex binds methionyl-tRNAi to 40S subunits in a GTP-dependent manner.</text>
</comment>
<dbReference type="Proteomes" id="UP000326757">
    <property type="component" value="Unassembled WGS sequence"/>
</dbReference>
<evidence type="ECO:0000259" key="10">
    <source>
        <dbReference type="Pfam" id="PF08662"/>
    </source>
</evidence>
<comment type="caution">
    <text evidence="11">The sequence shown here is derived from an EMBL/GenBank/DDBJ whole genome shotgun (WGS) entry which is preliminary data.</text>
</comment>
<evidence type="ECO:0000256" key="5">
    <source>
        <dbReference type="ARBA" id="ARBA00022737"/>
    </source>
</evidence>
<evidence type="ECO:0000256" key="9">
    <source>
        <dbReference type="SAM" id="MobiDB-lite"/>
    </source>
</evidence>
<feature type="domain" description="Translation initiation factor beta propellor-like" evidence="10">
    <location>
        <begin position="234"/>
        <end position="373"/>
    </location>
</feature>
<evidence type="ECO:0000256" key="7">
    <source>
        <dbReference type="ARBA" id="ARBA00022917"/>
    </source>
</evidence>
<evidence type="ECO:0000256" key="6">
    <source>
        <dbReference type="ARBA" id="ARBA00022845"/>
    </source>
</evidence>
<name>A0A5N6JVY6_MONLA</name>
<evidence type="ECO:0000256" key="2">
    <source>
        <dbReference type="ARBA" id="ARBA00013819"/>
    </source>
</evidence>
<dbReference type="GO" id="GO:0043022">
    <property type="term" value="F:ribosome binding"/>
    <property type="evidence" value="ECO:0007669"/>
    <property type="project" value="UniProtKB-UniRule"/>
</dbReference>
<reference evidence="11 12" key="1">
    <citation type="submission" date="2019-06" db="EMBL/GenBank/DDBJ databases">
        <title>Genome Sequence of the Brown Rot Fungal Pathogen Monilinia laxa.</title>
        <authorList>
            <person name="De Miccolis Angelini R.M."/>
            <person name="Landi L."/>
            <person name="Abate D."/>
            <person name="Pollastro S."/>
            <person name="Romanazzi G."/>
            <person name="Faretra F."/>
        </authorList>
    </citation>
    <scope>NUCLEOTIDE SEQUENCE [LARGE SCALE GENOMIC DNA]</scope>
    <source>
        <strain evidence="11 12">Mlax316</strain>
    </source>
</reference>
<keyword evidence="12" id="KW-1185">Reference proteome</keyword>